<proteinExistence type="predicted"/>
<dbReference type="Pfam" id="PF04149">
    <property type="entry name" value="DUF397"/>
    <property type="match status" value="1"/>
</dbReference>
<sequence length="63" mass="6527">MRSMGANKPAGWRKSSASAKQDCVECRPDGDAILVRDSKNSVGPHLAVPAAGWAAFLASVTAD</sequence>
<gene>
    <name evidence="3" type="ORF">EV186_102724</name>
</gene>
<evidence type="ECO:0000259" key="2">
    <source>
        <dbReference type="Pfam" id="PF04149"/>
    </source>
</evidence>
<dbReference type="EMBL" id="SNXZ01000002">
    <property type="protein sequence ID" value="TDQ00858.1"/>
    <property type="molecule type" value="Genomic_DNA"/>
</dbReference>
<accession>A0A4R6SIP3</accession>
<organism evidence="3 4">
    <name type="scientific">Labedaea rhizosphaerae</name>
    <dbReference type="NCBI Taxonomy" id="598644"/>
    <lineage>
        <taxon>Bacteria</taxon>
        <taxon>Bacillati</taxon>
        <taxon>Actinomycetota</taxon>
        <taxon>Actinomycetes</taxon>
        <taxon>Pseudonocardiales</taxon>
        <taxon>Pseudonocardiaceae</taxon>
        <taxon>Labedaea</taxon>
    </lineage>
</organism>
<dbReference type="Proteomes" id="UP000295444">
    <property type="component" value="Unassembled WGS sequence"/>
</dbReference>
<evidence type="ECO:0000313" key="4">
    <source>
        <dbReference type="Proteomes" id="UP000295444"/>
    </source>
</evidence>
<reference evidence="3 4" key="1">
    <citation type="submission" date="2019-03" db="EMBL/GenBank/DDBJ databases">
        <title>Genomic Encyclopedia of Type Strains, Phase IV (KMG-IV): sequencing the most valuable type-strain genomes for metagenomic binning, comparative biology and taxonomic classification.</title>
        <authorList>
            <person name="Goeker M."/>
        </authorList>
    </citation>
    <scope>NUCLEOTIDE SEQUENCE [LARGE SCALE GENOMIC DNA]</scope>
    <source>
        <strain evidence="3 4">DSM 45361</strain>
    </source>
</reference>
<dbReference type="AlphaFoldDB" id="A0A4R6SIP3"/>
<comment type="caution">
    <text evidence="3">The sequence shown here is derived from an EMBL/GenBank/DDBJ whole genome shotgun (WGS) entry which is preliminary data.</text>
</comment>
<feature type="domain" description="DUF397" evidence="2">
    <location>
        <begin position="10"/>
        <end position="60"/>
    </location>
</feature>
<dbReference type="InterPro" id="IPR007278">
    <property type="entry name" value="DUF397"/>
</dbReference>
<evidence type="ECO:0000313" key="3">
    <source>
        <dbReference type="EMBL" id="TDQ00858.1"/>
    </source>
</evidence>
<keyword evidence="4" id="KW-1185">Reference proteome</keyword>
<feature type="region of interest" description="Disordered" evidence="1">
    <location>
        <begin position="1"/>
        <end position="21"/>
    </location>
</feature>
<name>A0A4R6SIP3_LABRH</name>
<evidence type="ECO:0000256" key="1">
    <source>
        <dbReference type="SAM" id="MobiDB-lite"/>
    </source>
</evidence>
<protein>
    <submittedName>
        <fullName evidence="3">Uncharacterized protein DUF397</fullName>
    </submittedName>
</protein>